<dbReference type="Proteomes" id="UP001255856">
    <property type="component" value="Unassembled WGS sequence"/>
</dbReference>
<dbReference type="InterPro" id="IPR035979">
    <property type="entry name" value="RBD_domain_sf"/>
</dbReference>
<dbReference type="PANTHER" id="PTHR24012">
    <property type="entry name" value="RNA BINDING PROTEIN"/>
    <property type="match status" value="1"/>
</dbReference>
<reference evidence="5" key="1">
    <citation type="submission" date="2021-01" db="EMBL/GenBank/DDBJ databases">
        <authorList>
            <person name="Eckstrom K.M.E."/>
        </authorList>
    </citation>
    <scope>NUCLEOTIDE SEQUENCE</scope>
    <source>
        <strain evidence="5">UVCC 0001</strain>
    </source>
</reference>
<dbReference type="AlphaFoldDB" id="A0AAD9IFV8"/>
<name>A0AAD9IFV8_PROWI</name>
<evidence type="ECO:0000313" key="6">
    <source>
        <dbReference type="Proteomes" id="UP001255856"/>
    </source>
</evidence>
<protein>
    <recommendedName>
        <fullName evidence="4">RRM domain-containing protein</fullName>
    </recommendedName>
</protein>
<dbReference type="GO" id="GO:0003723">
    <property type="term" value="F:RNA binding"/>
    <property type="evidence" value="ECO:0007669"/>
    <property type="project" value="UniProtKB-UniRule"/>
</dbReference>
<dbReference type="InterPro" id="IPR000504">
    <property type="entry name" value="RRM_dom"/>
</dbReference>
<accession>A0AAD9IFV8</accession>
<keyword evidence="2 3" id="KW-0694">RNA-binding</keyword>
<dbReference type="InterPro" id="IPR002343">
    <property type="entry name" value="Hud_Sxl_RNA"/>
</dbReference>
<evidence type="ECO:0000256" key="2">
    <source>
        <dbReference type="ARBA" id="ARBA00022884"/>
    </source>
</evidence>
<keyword evidence="6" id="KW-1185">Reference proteome</keyword>
<evidence type="ECO:0000313" key="5">
    <source>
        <dbReference type="EMBL" id="KAK2076450.1"/>
    </source>
</evidence>
<feature type="domain" description="RRM" evidence="4">
    <location>
        <begin position="10"/>
        <end position="91"/>
    </location>
</feature>
<proteinExistence type="predicted"/>
<dbReference type="Pfam" id="PF00076">
    <property type="entry name" value="RRM_1"/>
    <property type="match status" value="2"/>
</dbReference>
<dbReference type="PROSITE" id="PS50102">
    <property type="entry name" value="RRM"/>
    <property type="match status" value="2"/>
</dbReference>
<dbReference type="InterPro" id="IPR012677">
    <property type="entry name" value="Nucleotide-bd_a/b_plait_sf"/>
</dbReference>
<dbReference type="SUPFAM" id="SSF54928">
    <property type="entry name" value="RNA-binding domain, RBD"/>
    <property type="match status" value="2"/>
</dbReference>
<dbReference type="SMART" id="SM00360">
    <property type="entry name" value="RRM"/>
    <property type="match status" value="3"/>
</dbReference>
<dbReference type="PRINTS" id="PR00961">
    <property type="entry name" value="HUDSXLRNA"/>
</dbReference>
<evidence type="ECO:0000256" key="1">
    <source>
        <dbReference type="ARBA" id="ARBA00022737"/>
    </source>
</evidence>
<keyword evidence="1" id="KW-0677">Repeat</keyword>
<feature type="domain" description="RRM" evidence="4">
    <location>
        <begin position="107"/>
        <end position="186"/>
    </location>
</feature>
<evidence type="ECO:0000259" key="4">
    <source>
        <dbReference type="PROSITE" id="PS50102"/>
    </source>
</evidence>
<dbReference type="Gene3D" id="3.30.70.330">
    <property type="match status" value="3"/>
</dbReference>
<dbReference type="EMBL" id="JASFZW010000010">
    <property type="protein sequence ID" value="KAK2076450.1"/>
    <property type="molecule type" value="Genomic_DNA"/>
</dbReference>
<gene>
    <name evidence="5" type="ORF">QBZ16_000975</name>
</gene>
<organism evidence="5 6">
    <name type="scientific">Prototheca wickerhamii</name>
    <dbReference type="NCBI Taxonomy" id="3111"/>
    <lineage>
        <taxon>Eukaryota</taxon>
        <taxon>Viridiplantae</taxon>
        <taxon>Chlorophyta</taxon>
        <taxon>core chlorophytes</taxon>
        <taxon>Trebouxiophyceae</taxon>
        <taxon>Chlorellales</taxon>
        <taxon>Chlorellaceae</taxon>
        <taxon>Prototheca</taxon>
    </lineage>
</organism>
<sequence>MLPQAVAGVPRLFVGQIPTDKTEEDLIPLFSPFGEIEKLTLVCTPEGKSRGCAMVQFRRWSDAERAAAAINGTTTMEGGRGRALVVHFANPRRLVGSGAAEPAITPRKLFVGQIPKAATEADVAAVFAPFGEIQQINILKSKGIHAGCAFVQLASWAACEAAIDALHEQRVLPGCEHPLVVKFADAKRPDNLAAKQHRSISLLGLNGMLGPGGMLTNHAYLSGELGHMPLSPHMPLGNPLTGLPSLNGLPALFQQTAGLSLGGHVSNSAKLAGLEGSSSESLLEIDSGLPTLDSASLPLPLGALNPSVHLSPPASLHSSGSLMSLQAMQSGALGLAGMPGPPPGAYDAFAAGLMLGHGGQAPPAPRPFRLGRGVSDPAVYAHKLFIGQIPFEAGEHDLWTVFSPLGDVLELSVLRSQGPAQAAIAAFHGRSIGNSKKLVVKFADQKG</sequence>
<evidence type="ECO:0000256" key="3">
    <source>
        <dbReference type="PROSITE-ProRule" id="PRU00176"/>
    </source>
</evidence>
<comment type="caution">
    <text evidence="5">The sequence shown here is derived from an EMBL/GenBank/DDBJ whole genome shotgun (WGS) entry which is preliminary data.</text>
</comment>
<dbReference type="GO" id="GO:1990904">
    <property type="term" value="C:ribonucleoprotein complex"/>
    <property type="evidence" value="ECO:0007669"/>
    <property type="project" value="InterPro"/>
</dbReference>